<dbReference type="PANTHER" id="PTHR30012">
    <property type="entry name" value="GENERAL SECRETION PATHWAY PROTEIN"/>
    <property type="match status" value="1"/>
</dbReference>
<evidence type="ECO:0000256" key="1">
    <source>
        <dbReference type="ARBA" id="ARBA00004651"/>
    </source>
</evidence>
<gene>
    <name evidence="9" type="ORF">EMK97_06010</name>
</gene>
<proteinExistence type="inferred from homology"/>
<dbReference type="Proteomes" id="UP000290244">
    <property type="component" value="Chromosome"/>
</dbReference>
<dbReference type="InterPro" id="IPR018076">
    <property type="entry name" value="T2SS_GspF_dom"/>
</dbReference>
<evidence type="ECO:0000313" key="9">
    <source>
        <dbReference type="EMBL" id="QBG35305.1"/>
    </source>
</evidence>
<dbReference type="PRINTS" id="PR00812">
    <property type="entry name" value="BCTERIALGSPF"/>
</dbReference>
<dbReference type="InterPro" id="IPR003004">
    <property type="entry name" value="GspF/PilC"/>
</dbReference>
<feature type="transmembrane region" description="Helical" evidence="7">
    <location>
        <begin position="215"/>
        <end position="234"/>
    </location>
</feature>
<evidence type="ECO:0000256" key="4">
    <source>
        <dbReference type="ARBA" id="ARBA00022692"/>
    </source>
</evidence>
<dbReference type="GO" id="GO:0005886">
    <property type="term" value="C:plasma membrane"/>
    <property type="evidence" value="ECO:0007669"/>
    <property type="project" value="UniProtKB-SubCell"/>
</dbReference>
<feature type="transmembrane region" description="Helical" evidence="7">
    <location>
        <begin position="368"/>
        <end position="391"/>
    </location>
</feature>
<keyword evidence="4 7" id="KW-0812">Transmembrane</keyword>
<dbReference type="OrthoDB" id="9805682at2"/>
<dbReference type="RefSeq" id="WP_130600350.1">
    <property type="nucleotide sequence ID" value="NZ_CP034759.1"/>
</dbReference>
<dbReference type="AlphaFoldDB" id="A0A4P6P7A2"/>
<comment type="subcellular location">
    <subcellularLocation>
        <location evidence="1">Cell membrane</location>
        <topology evidence="1">Multi-pass membrane protein</topology>
    </subcellularLocation>
</comment>
<feature type="transmembrane region" description="Helical" evidence="7">
    <location>
        <begin position="165"/>
        <end position="185"/>
    </location>
</feature>
<keyword evidence="10" id="KW-1185">Reference proteome</keyword>
<reference evidence="9 10" key="1">
    <citation type="submission" date="2018-12" db="EMBL/GenBank/DDBJ databases">
        <title>Complete genome of Litorilituus sediminis.</title>
        <authorList>
            <person name="Liu A."/>
            <person name="Rong J."/>
        </authorList>
    </citation>
    <scope>NUCLEOTIDE SEQUENCE [LARGE SCALE GENOMIC DNA]</scope>
    <source>
        <strain evidence="9 10">JCM 17549</strain>
    </source>
</reference>
<evidence type="ECO:0000256" key="3">
    <source>
        <dbReference type="ARBA" id="ARBA00022475"/>
    </source>
</evidence>
<dbReference type="EMBL" id="CP034759">
    <property type="protein sequence ID" value="QBG35305.1"/>
    <property type="molecule type" value="Genomic_DNA"/>
</dbReference>
<protein>
    <submittedName>
        <fullName evidence="9">Type II secretion system F family protein</fullName>
    </submittedName>
</protein>
<evidence type="ECO:0000313" key="10">
    <source>
        <dbReference type="Proteomes" id="UP000290244"/>
    </source>
</evidence>
<feature type="domain" description="Type II secretion system protein GspF" evidence="8">
    <location>
        <begin position="64"/>
        <end position="186"/>
    </location>
</feature>
<dbReference type="InterPro" id="IPR042094">
    <property type="entry name" value="T2SS_GspF_sf"/>
</dbReference>
<comment type="similarity">
    <text evidence="2">Belongs to the GSP F family.</text>
</comment>
<evidence type="ECO:0000259" key="8">
    <source>
        <dbReference type="Pfam" id="PF00482"/>
    </source>
</evidence>
<dbReference type="KEGG" id="lsd:EMK97_06010"/>
<keyword evidence="5 7" id="KW-1133">Transmembrane helix</keyword>
<evidence type="ECO:0000256" key="6">
    <source>
        <dbReference type="ARBA" id="ARBA00023136"/>
    </source>
</evidence>
<evidence type="ECO:0000256" key="5">
    <source>
        <dbReference type="ARBA" id="ARBA00022989"/>
    </source>
</evidence>
<keyword evidence="3" id="KW-1003">Cell membrane</keyword>
<organism evidence="9 10">
    <name type="scientific">Litorilituus sediminis</name>
    <dbReference type="NCBI Taxonomy" id="718192"/>
    <lineage>
        <taxon>Bacteria</taxon>
        <taxon>Pseudomonadati</taxon>
        <taxon>Pseudomonadota</taxon>
        <taxon>Gammaproteobacteria</taxon>
        <taxon>Alteromonadales</taxon>
        <taxon>Colwelliaceae</taxon>
        <taxon>Litorilituus</taxon>
    </lineage>
</organism>
<dbReference type="Gene3D" id="1.20.81.30">
    <property type="entry name" value="Type II secretion system (T2SS), domain F"/>
    <property type="match status" value="2"/>
</dbReference>
<evidence type="ECO:0000256" key="7">
    <source>
        <dbReference type="SAM" id="Phobius"/>
    </source>
</evidence>
<accession>A0A4P6P7A2</accession>
<dbReference type="PANTHER" id="PTHR30012:SF0">
    <property type="entry name" value="TYPE II SECRETION SYSTEM PROTEIN F-RELATED"/>
    <property type="match status" value="1"/>
</dbReference>
<sequence length="396" mass="43897">MSQLYRYKAYDRSGKHEHGEISAVNKADAETQLTQKNLLVIKVTEIKESAGSSRVSLADIEQSTEQLAILLNNGLKVDKALEILSRTNSKSGMGLIWRGVLEDIKKGKSLSEAIEVRHEVFSSLYCEMVKIGESTGNLPTVFTRLSENLRFQIGLRSKVLQAISYPFFILLVCVSAIWAIFNFVVPSMSSMFESMEEVPSYTQFLLDVSHNVQNYQIHAIVIIIFLVSLAVFLFKQHKTRQQFIKFVVRLPLIKGITNKADRIRFATALQLTLESGVNLSSALRLAGETVIDIELKSQLTKIASQVSSGSQLSDSLKPVKLFDDVALSLVAVGEESGTLANSFREIAARARQSFESWLMKFTALLEPLLILIMGGVVGSVVIIMLLSIVSINDVSF</sequence>
<feature type="domain" description="Type II secretion system protein GspF" evidence="8">
    <location>
        <begin position="265"/>
        <end position="386"/>
    </location>
</feature>
<name>A0A4P6P7A2_9GAMM</name>
<dbReference type="Pfam" id="PF00482">
    <property type="entry name" value="T2SSF"/>
    <property type="match status" value="2"/>
</dbReference>
<keyword evidence="6 7" id="KW-0472">Membrane</keyword>
<evidence type="ECO:0000256" key="2">
    <source>
        <dbReference type="ARBA" id="ARBA00005745"/>
    </source>
</evidence>